<evidence type="ECO:0000256" key="6">
    <source>
        <dbReference type="ARBA" id="ARBA00022664"/>
    </source>
</evidence>
<dbReference type="PANTHER" id="PTHR31077:SF1">
    <property type="entry name" value="U4_U6.U5 SMALL NUCLEAR RIBONUCLEOPROTEIN 27 KDA PROTEIN"/>
    <property type="match status" value="1"/>
</dbReference>
<evidence type="ECO:0000313" key="13">
    <source>
        <dbReference type="Proteomes" id="UP000549394"/>
    </source>
</evidence>
<dbReference type="Pfam" id="PF08648">
    <property type="entry name" value="SNRNP27"/>
    <property type="match status" value="1"/>
</dbReference>
<evidence type="ECO:0000256" key="7">
    <source>
        <dbReference type="ARBA" id="ARBA00023187"/>
    </source>
</evidence>
<sequence>MGRGSRSRSPRRDRRDKRRSRSPEKRRDHYLPNQDYQDFHYRPRHRSRSPFSKELTSYHERRRRSRSPDRKKKKDEFWGSEKNKHKRSKSRSRTRSPSKQKQSSSATSNKAASKSKKKKKEEEVQMDEDGDEKDPTETEMMKMMGFSTFDTTKNKKVVGNQEGDAHILLKRKYRQYMNRKGGFNRPLDPIT</sequence>
<dbReference type="Proteomes" id="UP000549394">
    <property type="component" value="Unassembled WGS sequence"/>
</dbReference>
<evidence type="ECO:0000256" key="9">
    <source>
        <dbReference type="ARBA" id="ARBA00031864"/>
    </source>
</evidence>
<evidence type="ECO:0000313" key="12">
    <source>
        <dbReference type="EMBL" id="CAD5114302.1"/>
    </source>
</evidence>
<evidence type="ECO:0000256" key="8">
    <source>
        <dbReference type="ARBA" id="ARBA00023242"/>
    </source>
</evidence>
<feature type="compositionally biased region" description="Basic residues" evidence="10">
    <location>
        <begin position="1"/>
        <end position="20"/>
    </location>
</feature>
<dbReference type="AlphaFoldDB" id="A0A7I8VD89"/>
<feature type="compositionally biased region" description="Basic residues" evidence="10">
    <location>
        <begin position="83"/>
        <end position="98"/>
    </location>
</feature>
<evidence type="ECO:0000256" key="5">
    <source>
        <dbReference type="ARBA" id="ARBA00014357"/>
    </source>
</evidence>
<dbReference type="EMBL" id="CAJFCJ010000005">
    <property type="protein sequence ID" value="CAD5114302.1"/>
    <property type="molecule type" value="Genomic_DNA"/>
</dbReference>
<feature type="compositionally biased region" description="Low complexity" evidence="10">
    <location>
        <begin position="99"/>
        <end position="112"/>
    </location>
</feature>
<dbReference type="OrthoDB" id="21368at2759"/>
<dbReference type="GO" id="GO:0008380">
    <property type="term" value="P:RNA splicing"/>
    <property type="evidence" value="ECO:0007669"/>
    <property type="project" value="UniProtKB-KW"/>
</dbReference>
<keyword evidence="8" id="KW-0539">Nucleus</keyword>
<feature type="region of interest" description="Disordered" evidence="10">
    <location>
        <begin position="1"/>
        <end position="138"/>
    </location>
</feature>
<reference evidence="12 13" key="1">
    <citation type="submission" date="2020-08" db="EMBL/GenBank/DDBJ databases">
        <authorList>
            <person name="Hejnol A."/>
        </authorList>
    </citation>
    <scope>NUCLEOTIDE SEQUENCE [LARGE SCALE GENOMIC DNA]</scope>
</reference>
<protein>
    <recommendedName>
        <fullName evidence="5">U4/U6.U5 small nuclear ribonucleoprotein 27 kDa protein</fullName>
    </recommendedName>
    <alternativeName>
        <fullName evidence="9">U4/U6.U5 tri-snRNP-associated protein 3</fullName>
    </alternativeName>
</protein>
<evidence type="ECO:0000256" key="3">
    <source>
        <dbReference type="ARBA" id="ARBA00008218"/>
    </source>
</evidence>
<gene>
    <name evidence="12" type="ORF">DGYR_LOCUS3161</name>
</gene>
<keyword evidence="7" id="KW-0508">mRNA splicing</keyword>
<feature type="compositionally biased region" description="Basic and acidic residues" evidence="10">
    <location>
        <begin position="21"/>
        <end position="30"/>
    </location>
</feature>
<comment type="subunit">
    <text evidence="4">Part of a tri-snRNP complex.</text>
</comment>
<evidence type="ECO:0000256" key="10">
    <source>
        <dbReference type="SAM" id="MobiDB-lite"/>
    </source>
</evidence>
<dbReference type="PANTHER" id="PTHR31077">
    <property type="entry name" value="U4/U6.U5 SMALL NUCLEAR RIBONUCLEOPROTEIN 27 KDA PROTEIN"/>
    <property type="match status" value="1"/>
</dbReference>
<name>A0A7I8VD89_9ANNE</name>
<proteinExistence type="inferred from homology"/>
<dbReference type="GO" id="GO:0006397">
    <property type="term" value="P:mRNA processing"/>
    <property type="evidence" value="ECO:0007669"/>
    <property type="project" value="UniProtKB-KW"/>
</dbReference>
<comment type="subcellular location">
    <subcellularLocation>
        <location evidence="2">Nucleus</location>
    </subcellularLocation>
</comment>
<comment type="function">
    <text evidence="1">May play a role in mRNA splicing.</text>
</comment>
<keyword evidence="6" id="KW-0507">mRNA processing</keyword>
<accession>A0A7I8VD89</accession>
<evidence type="ECO:0000256" key="4">
    <source>
        <dbReference type="ARBA" id="ARBA00011825"/>
    </source>
</evidence>
<dbReference type="InterPro" id="IPR013957">
    <property type="entry name" value="SNRNP27"/>
</dbReference>
<keyword evidence="13" id="KW-1185">Reference proteome</keyword>
<feature type="compositionally biased region" description="Basic residues" evidence="10">
    <location>
        <begin position="60"/>
        <end position="73"/>
    </location>
</feature>
<comment type="caution">
    <text evidence="12">The sequence shown here is derived from an EMBL/GenBank/DDBJ whole genome shotgun (WGS) entry which is preliminary data.</text>
</comment>
<evidence type="ECO:0000256" key="1">
    <source>
        <dbReference type="ARBA" id="ARBA00003632"/>
    </source>
</evidence>
<evidence type="ECO:0000259" key="11">
    <source>
        <dbReference type="Pfam" id="PF08648"/>
    </source>
</evidence>
<evidence type="ECO:0000256" key="2">
    <source>
        <dbReference type="ARBA" id="ARBA00004123"/>
    </source>
</evidence>
<organism evidence="12 13">
    <name type="scientific">Dimorphilus gyrociliatus</name>
    <dbReference type="NCBI Taxonomy" id="2664684"/>
    <lineage>
        <taxon>Eukaryota</taxon>
        <taxon>Metazoa</taxon>
        <taxon>Spiralia</taxon>
        <taxon>Lophotrochozoa</taxon>
        <taxon>Annelida</taxon>
        <taxon>Polychaeta</taxon>
        <taxon>Polychaeta incertae sedis</taxon>
        <taxon>Dinophilidae</taxon>
        <taxon>Dimorphilus</taxon>
    </lineage>
</organism>
<feature type="domain" description="U4/U6.U5 small nuclear ribonucleoprotein 27kDa protein" evidence="11">
    <location>
        <begin position="137"/>
        <end position="190"/>
    </location>
</feature>
<comment type="similarity">
    <text evidence="3">Belongs to the SNUT3 family.</text>
</comment>
<dbReference type="GO" id="GO:0071011">
    <property type="term" value="C:precatalytic spliceosome"/>
    <property type="evidence" value="ECO:0007669"/>
    <property type="project" value="TreeGrafter"/>
</dbReference>